<dbReference type="InterPro" id="IPR036296">
    <property type="entry name" value="SKP1-like_dim_sf"/>
</dbReference>
<dbReference type="InterPro" id="IPR001232">
    <property type="entry name" value="SKP1-like"/>
</dbReference>
<proteinExistence type="inferred from homology"/>
<comment type="similarity">
    <text evidence="2">Belongs to the SKP1 family.</text>
</comment>
<protein>
    <submittedName>
        <fullName evidence="7">SKP1-like protein 1A</fullName>
    </submittedName>
</protein>
<dbReference type="SUPFAM" id="SSF81382">
    <property type="entry name" value="Skp1 dimerisation domain-like"/>
    <property type="match status" value="1"/>
</dbReference>
<dbReference type="Proteomes" id="UP001412067">
    <property type="component" value="Unassembled WGS sequence"/>
</dbReference>
<dbReference type="InterPro" id="IPR016072">
    <property type="entry name" value="Skp1_comp_dimer"/>
</dbReference>
<evidence type="ECO:0000256" key="1">
    <source>
        <dbReference type="ARBA" id="ARBA00004906"/>
    </source>
</evidence>
<evidence type="ECO:0000313" key="8">
    <source>
        <dbReference type="Proteomes" id="UP001412067"/>
    </source>
</evidence>
<organism evidence="7 8">
    <name type="scientific">Platanthera guangdongensis</name>
    <dbReference type="NCBI Taxonomy" id="2320717"/>
    <lineage>
        <taxon>Eukaryota</taxon>
        <taxon>Viridiplantae</taxon>
        <taxon>Streptophyta</taxon>
        <taxon>Embryophyta</taxon>
        <taxon>Tracheophyta</taxon>
        <taxon>Spermatophyta</taxon>
        <taxon>Magnoliopsida</taxon>
        <taxon>Liliopsida</taxon>
        <taxon>Asparagales</taxon>
        <taxon>Orchidaceae</taxon>
        <taxon>Orchidoideae</taxon>
        <taxon>Orchideae</taxon>
        <taxon>Orchidinae</taxon>
        <taxon>Platanthera</taxon>
    </lineage>
</organism>
<feature type="region of interest" description="Disordered" evidence="4">
    <location>
        <begin position="1"/>
        <end position="47"/>
    </location>
</feature>
<evidence type="ECO:0000256" key="4">
    <source>
        <dbReference type="SAM" id="MobiDB-lite"/>
    </source>
</evidence>
<evidence type="ECO:0000256" key="2">
    <source>
        <dbReference type="ARBA" id="ARBA00009993"/>
    </source>
</evidence>
<gene>
    <name evidence="7" type="primary">SKP1A</name>
    <name evidence="7" type="ORF">KSP40_PGU014290</name>
</gene>
<evidence type="ECO:0000313" key="7">
    <source>
        <dbReference type="EMBL" id="KAK8968200.1"/>
    </source>
</evidence>
<comment type="pathway">
    <text evidence="1">Protein modification; protein ubiquitination.</text>
</comment>
<dbReference type="EMBL" id="JBBWWR010000004">
    <property type="protein sequence ID" value="KAK8968200.1"/>
    <property type="molecule type" value="Genomic_DNA"/>
</dbReference>
<evidence type="ECO:0000256" key="3">
    <source>
        <dbReference type="ARBA" id="ARBA00022786"/>
    </source>
</evidence>
<sequence>MAAVTETESVEKKKNRLMNSSEEEVAVEKPPVINPMSEDDSAGAAIPVGNSLSDQVMAAAISETGETEESEKKNLRLMSSDGKEVVVEAAVAMKSQLIRQMIEADCAGGSDVINIPNVTAAALSLIFRYCEKHLVDGDGDKAITDDLKSFDEDFISVDLDTLYDLLMGSNYLDVKGLLDLACQKVADLIKGKSPDEIRRIFNIEKDFSPEEEEEVNKENKWAFE</sequence>
<reference evidence="7 8" key="1">
    <citation type="journal article" date="2022" name="Nat. Plants">
        <title>Genomes of leafy and leafless Platanthera orchids illuminate the evolution of mycoheterotrophy.</title>
        <authorList>
            <person name="Li M.H."/>
            <person name="Liu K.W."/>
            <person name="Li Z."/>
            <person name="Lu H.C."/>
            <person name="Ye Q.L."/>
            <person name="Zhang D."/>
            <person name="Wang J.Y."/>
            <person name="Li Y.F."/>
            <person name="Zhong Z.M."/>
            <person name="Liu X."/>
            <person name="Yu X."/>
            <person name="Liu D.K."/>
            <person name="Tu X.D."/>
            <person name="Liu B."/>
            <person name="Hao Y."/>
            <person name="Liao X.Y."/>
            <person name="Jiang Y.T."/>
            <person name="Sun W.H."/>
            <person name="Chen J."/>
            <person name="Chen Y.Q."/>
            <person name="Ai Y."/>
            <person name="Zhai J.W."/>
            <person name="Wu S.S."/>
            <person name="Zhou Z."/>
            <person name="Hsiao Y.Y."/>
            <person name="Wu W.L."/>
            <person name="Chen Y.Y."/>
            <person name="Lin Y.F."/>
            <person name="Hsu J.L."/>
            <person name="Li C.Y."/>
            <person name="Wang Z.W."/>
            <person name="Zhao X."/>
            <person name="Zhong W.Y."/>
            <person name="Ma X.K."/>
            <person name="Ma L."/>
            <person name="Huang J."/>
            <person name="Chen G.Z."/>
            <person name="Huang M.Z."/>
            <person name="Huang L."/>
            <person name="Peng D.H."/>
            <person name="Luo Y.B."/>
            <person name="Zou S.Q."/>
            <person name="Chen S.P."/>
            <person name="Lan S."/>
            <person name="Tsai W.C."/>
            <person name="Van de Peer Y."/>
            <person name="Liu Z.J."/>
        </authorList>
    </citation>
    <scope>NUCLEOTIDE SEQUENCE [LARGE SCALE GENOMIC DNA]</scope>
    <source>
        <strain evidence="7">Lor288</strain>
    </source>
</reference>
<comment type="caution">
    <text evidence="7">The sequence shown here is derived from an EMBL/GenBank/DDBJ whole genome shotgun (WGS) entry which is preliminary data.</text>
</comment>
<name>A0ABR2MVH5_9ASPA</name>
<evidence type="ECO:0000259" key="6">
    <source>
        <dbReference type="Pfam" id="PF03931"/>
    </source>
</evidence>
<dbReference type="SMART" id="SM00512">
    <property type="entry name" value="Skp1"/>
    <property type="match status" value="1"/>
</dbReference>
<dbReference type="Pfam" id="PF01466">
    <property type="entry name" value="Skp1"/>
    <property type="match status" value="1"/>
</dbReference>
<dbReference type="SUPFAM" id="SSF54695">
    <property type="entry name" value="POZ domain"/>
    <property type="match status" value="1"/>
</dbReference>
<dbReference type="InterPro" id="IPR016073">
    <property type="entry name" value="Skp1_comp_POZ"/>
</dbReference>
<keyword evidence="3" id="KW-0833">Ubl conjugation pathway</keyword>
<accession>A0ABR2MVH5</accession>
<keyword evidence="8" id="KW-1185">Reference proteome</keyword>
<dbReference type="Gene3D" id="3.30.710.10">
    <property type="entry name" value="Potassium Channel Kv1.1, Chain A"/>
    <property type="match status" value="1"/>
</dbReference>
<dbReference type="InterPro" id="IPR016897">
    <property type="entry name" value="SKP1"/>
</dbReference>
<dbReference type="CDD" id="cd18322">
    <property type="entry name" value="BTB_POZ_SKP1"/>
    <property type="match status" value="1"/>
</dbReference>
<dbReference type="InterPro" id="IPR011333">
    <property type="entry name" value="SKP1/BTB/POZ_sf"/>
</dbReference>
<dbReference type="PANTHER" id="PTHR11165">
    <property type="entry name" value="SKP1"/>
    <property type="match status" value="1"/>
</dbReference>
<feature type="domain" description="SKP1 component POZ" evidence="6">
    <location>
        <begin position="75"/>
        <end position="134"/>
    </location>
</feature>
<dbReference type="Pfam" id="PF03931">
    <property type="entry name" value="Skp1_POZ"/>
    <property type="match status" value="1"/>
</dbReference>
<feature type="domain" description="SKP1 component dimerisation" evidence="5">
    <location>
        <begin position="175"/>
        <end position="222"/>
    </location>
</feature>
<evidence type="ECO:0000259" key="5">
    <source>
        <dbReference type="Pfam" id="PF01466"/>
    </source>
</evidence>